<dbReference type="OrthoDB" id="5835829at2759"/>
<dbReference type="CDD" id="cd03784">
    <property type="entry name" value="GT1_Gtf-like"/>
    <property type="match status" value="1"/>
</dbReference>
<sequence>MFSLRVRHILVAVGLLLALSNVESANILLSGVFGDGSHYFTMVAVGKSLVKRGHNVTFLISDEYSDRAMDPEHATIVSYEMFHLSGLKKRMDYISNEMAEFTFAENSLKPMAEMRDMFTSVNREACESVFEDQRLLDRMAKFDAFVVDVVWSCGVYVKSFLDRHRGTENLHAIVLAPMTPLPYIFQEAGSPFMTSYQPAPLTSFTSDMTFLQRFKNTVTYLFFVFWGNKMVINGFSTGLVDEYDLDPRLKSTISNHVDLFLINSDFSVEFPFAMMPNIIPVGGLTTRSAEALDNELENFMQSSGKHGVVLFSLGSYFASITKSRPDIIRMFIDAFSRLPHKVLLHLKEPPPYKIPDNIKPMKWLPLNDLLGHPKTRAVLYHRGNNGFLEALYHGVPLVVMPLGADQHDVAARVLANGLGTKIDKGRLSADYIYQQLNEVLENPSYSTNAKRLSAIFRDRPMTPANTAAFWIEHVIKHGGGHLHPPTHNLAFFQIYLLDIAAFGDRLRFHKYGNPRVTGHVTSWEDGALPSRPSFLGHWFPTQDLVIAACPHRRFMALLAIPLLEAYWK</sequence>
<protein>
    <recommendedName>
        <fullName evidence="7">Glucuronosyltransferase</fullName>
    </recommendedName>
</protein>
<evidence type="ECO:0000313" key="5">
    <source>
        <dbReference type="EnsemblMetazoa" id="XP_030847014"/>
    </source>
</evidence>
<dbReference type="AlphaFoldDB" id="A0A7M7T1I0"/>
<evidence type="ECO:0000256" key="2">
    <source>
        <dbReference type="ARBA" id="ARBA00022676"/>
    </source>
</evidence>
<dbReference type="GeneID" id="115926442"/>
<organism evidence="5 6">
    <name type="scientific">Strongylocentrotus purpuratus</name>
    <name type="common">Purple sea urchin</name>
    <dbReference type="NCBI Taxonomy" id="7668"/>
    <lineage>
        <taxon>Eukaryota</taxon>
        <taxon>Metazoa</taxon>
        <taxon>Echinodermata</taxon>
        <taxon>Eleutherozoa</taxon>
        <taxon>Echinozoa</taxon>
        <taxon>Echinoidea</taxon>
        <taxon>Euechinoidea</taxon>
        <taxon>Echinacea</taxon>
        <taxon>Camarodonta</taxon>
        <taxon>Echinidea</taxon>
        <taxon>Strongylocentrotidae</taxon>
        <taxon>Strongylocentrotus</taxon>
    </lineage>
</organism>
<dbReference type="InParanoid" id="A0A7M7T1I0"/>
<dbReference type="PANTHER" id="PTHR48043:SF145">
    <property type="entry name" value="FI06409P-RELATED"/>
    <property type="match status" value="1"/>
</dbReference>
<dbReference type="InterPro" id="IPR002213">
    <property type="entry name" value="UDP_glucos_trans"/>
</dbReference>
<keyword evidence="2" id="KW-0328">Glycosyltransferase</keyword>
<proteinExistence type="inferred from homology"/>
<reference evidence="5" key="2">
    <citation type="submission" date="2021-01" db="UniProtKB">
        <authorList>
            <consortium name="EnsemblMetazoa"/>
        </authorList>
    </citation>
    <scope>IDENTIFICATION</scope>
</reference>
<feature type="signal peptide" evidence="4">
    <location>
        <begin position="1"/>
        <end position="24"/>
    </location>
</feature>
<comment type="similarity">
    <text evidence="1">Belongs to the UDP-glycosyltransferase family.</text>
</comment>
<name>A0A7M7T1I0_STRPU</name>
<dbReference type="Gene3D" id="3.40.50.2000">
    <property type="entry name" value="Glycogen Phosphorylase B"/>
    <property type="match status" value="2"/>
</dbReference>
<reference evidence="6" key="1">
    <citation type="submission" date="2015-02" db="EMBL/GenBank/DDBJ databases">
        <title>Genome sequencing for Strongylocentrotus purpuratus.</title>
        <authorList>
            <person name="Murali S."/>
            <person name="Liu Y."/>
            <person name="Vee V."/>
            <person name="English A."/>
            <person name="Wang M."/>
            <person name="Skinner E."/>
            <person name="Han Y."/>
            <person name="Muzny D.M."/>
            <person name="Worley K.C."/>
            <person name="Gibbs R.A."/>
        </authorList>
    </citation>
    <scope>NUCLEOTIDE SEQUENCE</scope>
</reference>
<dbReference type="Proteomes" id="UP000007110">
    <property type="component" value="Unassembled WGS sequence"/>
</dbReference>
<evidence type="ECO:0000256" key="3">
    <source>
        <dbReference type="ARBA" id="ARBA00022679"/>
    </source>
</evidence>
<dbReference type="GO" id="GO:0008194">
    <property type="term" value="F:UDP-glycosyltransferase activity"/>
    <property type="evidence" value="ECO:0000318"/>
    <property type="project" value="GO_Central"/>
</dbReference>
<evidence type="ECO:0000256" key="1">
    <source>
        <dbReference type="ARBA" id="ARBA00009995"/>
    </source>
</evidence>
<dbReference type="InterPro" id="IPR050271">
    <property type="entry name" value="UDP-glycosyltransferase"/>
</dbReference>
<keyword evidence="3" id="KW-0808">Transferase</keyword>
<dbReference type="EnsemblMetazoa" id="XM_030991154">
    <property type="protein sequence ID" value="XP_030847014"/>
    <property type="gene ID" value="LOC115926442"/>
</dbReference>
<dbReference type="SUPFAM" id="SSF53756">
    <property type="entry name" value="UDP-Glycosyltransferase/glycogen phosphorylase"/>
    <property type="match status" value="1"/>
</dbReference>
<keyword evidence="6" id="KW-1185">Reference proteome</keyword>
<dbReference type="OMA" id="PRITTHK"/>
<feature type="chain" id="PRO_5029507426" description="Glucuronosyltransferase" evidence="4">
    <location>
        <begin position="25"/>
        <end position="568"/>
    </location>
</feature>
<dbReference type="FunFam" id="3.40.50.2000:FF:000050">
    <property type="entry name" value="UDP-glucuronosyltransferase"/>
    <property type="match status" value="1"/>
</dbReference>
<evidence type="ECO:0008006" key="7">
    <source>
        <dbReference type="Google" id="ProtNLM"/>
    </source>
</evidence>
<evidence type="ECO:0000256" key="4">
    <source>
        <dbReference type="SAM" id="SignalP"/>
    </source>
</evidence>
<accession>A0A7M7T1I0</accession>
<dbReference type="PANTHER" id="PTHR48043">
    <property type="entry name" value="EG:EG0003.4 PROTEIN-RELATED"/>
    <property type="match status" value="1"/>
</dbReference>
<dbReference type="KEGG" id="spu:115926442"/>
<dbReference type="Pfam" id="PF00201">
    <property type="entry name" value="UDPGT"/>
    <property type="match status" value="1"/>
</dbReference>
<keyword evidence="4" id="KW-0732">Signal</keyword>
<dbReference type="RefSeq" id="XP_030847014.1">
    <property type="nucleotide sequence ID" value="XM_030991154.1"/>
</dbReference>
<evidence type="ECO:0000313" key="6">
    <source>
        <dbReference type="Proteomes" id="UP000007110"/>
    </source>
</evidence>